<evidence type="ECO:0000313" key="2">
    <source>
        <dbReference type="Proteomes" id="UP000789706"/>
    </source>
</evidence>
<proteinExistence type="predicted"/>
<gene>
    <name evidence="1" type="ORF">DEBURN_LOCUS6803</name>
</gene>
<evidence type="ECO:0000313" key="1">
    <source>
        <dbReference type="EMBL" id="CAG8544857.1"/>
    </source>
</evidence>
<reference evidence="1" key="1">
    <citation type="submission" date="2021-06" db="EMBL/GenBank/DDBJ databases">
        <authorList>
            <person name="Kallberg Y."/>
            <person name="Tangrot J."/>
            <person name="Rosling A."/>
        </authorList>
    </citation>
    <scope>NUCLEOTIDE SEQUENCE</scope>
    <source>
        <strain evidence="1">AZ414A</strain>
    </source>
</reference>
<dbReference type="OrthoDB" id="10496563at2759"/>
<protein>
    <submittedName>
        <fullName evidence="1">1021_t:CDS:1</fullName>
    </submittedName>
</protein>
<dbReference type="Proteomes" id="UP000789706">
    <property type="component" value="Unassembled WGS sequence"/>
</dbReference>
<dbReference type="AlphaFoldDB" id="A0A9N9FL61"/>
<dbReference type="EMBL" id="CAJVPK010000739">
    <property type="protein sequence ID" value="CAG8544857.1"/>
    <property type="molecule type" value="Genomic_DNA"/>
</dbReference>
<sequence>MSDGPRAVTGGALPAGAITCNRVQGVCATAGATLPAGAVACNVVQGVCMASCAASFLCPIP</sequence>
<keyword evidence="2" id="KW-1185">Reference proteome</keyword>
<accession>A0A9N9FL61</accession>
<organism evidence="1 2">
    <name type="scientific">Diversispora eburnea</name>
    <dbReference type="NCBI Taxonomy" id="1213867"/>
    <lineage>
        <taxon>Eukaryota</taxon>
        <taxon>Fungi</taxon>
        <taxon>Fungi incertae sedis</taxon>
        <taxon>Mucoromycota</taxon>
        <taxon>Glomeromycotina</taxon>
        <taxon>Glomeromycetes</taxon>
        <taxon>Diversisporales</taxon>
        <taxon>Diversisporaceae</taxon>
        <taxon>Diversispora</taxon>
    </lineage>
</organism>
<comment type="caution">
    <text evidence="1">The sequence shown here is derived from an EMBL/GenBank/DDBJ whole genome shotgun (WGS) entry which is preliminary data.</text>
</comment>
<name>A0A9N9FL61_9GLOM</name>